<dbReference type="Proteomes" id="UP000315295">
    <property type="component" value="Unassembled WGS sequence"/>
</dbReference>
<protein>
    <submittedName>
        <fullName evidence="2">Uncharacterized protein</fullName>
    </submittedName>
</protein>
<evidence type="ECO:0000313" key="2">
    <source>
        <dbReference type="EMBL" id="TQE08882.1"/>
    </source>
</evidence>
<keyword evidence="3" id="KW-1185">Reference proteome</keyword>
<reference evidence="2 3" key="1">
    <citation type="journal article" date="2019" name="G3 (Bethesda)">
        <title>Sequencing of a Wild Apple (Malus baccata) Genome Unravels the Differences Between Cultivated and Wild Apple Species Regarding Disease Resistance and Cold Tolerance.</title>
        <authorList>
            <person name="Chen X."/>
        </authorList>
    </citation>
    <scope>NUCLEOTIDE SEQUENCE [LARGE SCALE GENOMIC DNA]</scope>
    <source>
        <strain evidence="3">cv. Shandingzi</strain>
        <tissue evidence="2">Leaves</tissue>
    </source>
</reference>
<accession>A0A540NCX2</accession>
<gene>
    <name evidence="2" type="ORF">C1H46_005496</name>
</gene>
<dbReference type="AlphaFoldDB" id="A0A540NCX2"/>
<organism evidence="2 3">
    <name type="scientific">Malus baccata</name>
    <name type="common">Siberian crab apple</name>
    <name type="synonym">Pyrus baccata</name>
    <dbReference type="NCBI Taxonomy" id="106549"/>
    <lineage>
        <taxon>Eukaryota</taxon>
        <taxon>Viridiplantae</taxon>
        <taxon>Streptophyta</taxon>
        <taxon>Embryophyta</taxon>
        <taxon>Tracheophyta</taxon>
        <taxon>Spermatophyta</taxon>
        <taxon>Magnoliopsida</taxon>
        <taxon>eudicotyledons</taxon>
        <taxon>Gunneridae</taxon>
        <taxon>Pentapetalae</taxon>
        <taxon>rosids</taxon>
        <taxon>fabids</taxon>
        <taxon>Rosales</taxon>
        <taxon>Rosaceae</taxon>
        <taxon>Amygdaloideae</taxon>
        <taxon>Maleae</taxon>
        <taxon>Malus</taxon>
    </lineage>
</organism>
<name>A0A540NCX2_MALBA</name>
<evidence type="ECO:0000313" key="3">
    <source>
        <dbReference type="Proteomes" id="UP000315295"/>
    </source>
</evidence>
<proteinExistence type="predicted"/>
<evidence type="ECO:0000256" key="1">
    <source>
        <dbReference type="SAM" id="Coils"/>
    </source>
</evidence>
<keyword evidence="1" id="KW-0175">Coiled coil</keyword>
<comment type="caution">
    <text evidence="2">The sequence shown here is derived from an EMBL/GenBank/DDBJ whole genome shotgun (WGS) entry which is preliminary data.</text>
</comment>
<feature type="coiled-coil region" evidence="1">
    <location>
        <begin position="63"/>
        <end position="90"/>
    </location>
</feature>
<sequence length="110" mass="12973">MIKLNTIVQKYIIRIDTIISEELFDEFKKARSIDEKRYITFREMTAHAMDASNREFLILDQTINMLNSEVEKLLKKVEINQKNSNALNAEMLRMQTKTIANTLKINDHLK</sequence>
<dbReference type="EMBL" id="VIEB01000063">
    <property type="protein sequence ID" value="TQE08882.1"/>
    <property type="molecule type" value="Genomic_DNA"/>
</dbReference>